<sequence>SSNNLIIILIDALRADHLGINRQVGNLTPNIDGLARGGVNFSHALANGNMTLISVPMILSSRYCFEIPNACRYFAGKVSKEEFYRKKIPTIASILKANGYVTRAAGTLISLSDGMGFNVDFGFDDLVILERSGYNTVHLTYDTLQWLEPESRP</sequence>
<reference evidence="2" key="1">
    <citation type="journal article" date="2014" name="Front. Microbiol.">
        <title>High frequency of phylogenetically diverse reductive dehalogenase-homologous genes in deep subseafloor sedimentary metagenomes.</title>
        <authorList>
            <person name="Kawai M."/>
            <person name="Futagami T."/>
            <person name="Toyoda A."/>
            <person name="Takaki Y."/>
            <person name="Nishi S."/>
            <person name="Hori S."/>
            <person name="Arai W."/>
            <person name="Tsubouchi T."/>
            <person name="Morono Y."/>
            <person name="Uchiyama I."/>
            <person name="Ito T."/>
            <person name="Fujiyama A."/>
            <person name="Inagaki F."/>
            <person name="Takami H."/>
        </authorList>
    </citation>
    <scope>NUCLEOTIDE SEQUENCE</scope>
    <source>
        <strain evidence="2">Expedition CK06-06</strain>
    </source>
</reference>
<dbReference type="InterPro" id="IPR017850">
    <property type="entry name" value="Alkaline_phosphatase_core_sf"/>
</dbReference>
<dbReference type="Pfam" id="PF00884">
    <property type="entry name" value="Sulfatase"/>
    <property type="match status" value="1"/>
</dbReference>
<dbReference type="EMBL" id="BARV01009874">
    <property type="protein sequence ID" value="GAI05043.1"/>
    <property type="molecule type" value="Genomic_DNA"/>
</dbReference>
<dbReference type="PANTHER" id="PTHR43751:SF3">
    <property type="entry name" value="SULFATASE N-TERMINAL DOMAIN-CONTAINING PROTEIN"/>
    <property type="match status" value="1"/>
</dbReference>
<feature type="non-terminal residue" evidence="2">
    <location>
        <position position="1"/>
    </location>
</feature>
<evidence type="ECO:0000313" key="2">
    <source>
        <dbReference type="EMBL" id="GAI05043.1"/>
    </source>
</evidence>
<dbReference type="SUPFAM" id="SSF53649">
    <property type="entry name" value="Alkaline phosphatase-like"/>
    <property type="match status" value="1"/>
</dbReference>
<accession>X1KEG6</accession>
<dbReference type="InterPro" id="IPR000917">
    <property type="entry name" value="Sulfatase_N"/>
</dbReference>
<dbReference type="InterPro" id="IPR052701">
    <property type="entry name" value="GAG_Ulvan_Degrading_Sulfatases"/>
</dbReference>
<dbReference type="PANTHER" id="PTHR43751">
    <property type="entry name" value="SULFATASE"/>
    <property type="match status" value="1"/>
</dbReference>
<organism evidence="2">
    <name type="scientific">marine sediment metagenome</name>
    <dbReference type="NCBI Taxonomy" id="412755"/>
    <lineage>
        <taxon>unclassified sequences</taxon>
        <taxon>metagenomes</taxon>
        <taxon>ecological metagenomes</taxon>
    </lineage>
</organism>
<dbReference type="Gene3D" id="3.40.720.10">
    <property type="entry name" value="Alkaline Phosphatase, subunit A"/>
    <property type="match status" value="1"/>
</dbReference>
<proteinExistence type="predicted"/>
<comment type="caution">
    <text evidence="2">The sequence shown here is derived from an EMBL/GenBank/DDBJ whole genome shotgun (WGS) entry which is preliminary data.</text>
</comment>
<dbReference type="AlphaFoldDB" id="X1KEG6"/>
<evidence type="ECO:0000259" key="1">
    <source>
        <dbReference type="Pfam" id="PF00884"/>
    </source>
</evidence>
<gene>
    <name evidence="2" type="ORF">S06H3_19315</name>
</gene>
<protein>
    <recommendedName>
        <fullName evidence="1">Sulfatase N-terminal domain-containing protein</fullName>
    </recommendedName>
</protein>
<feature type="domain" description="Sulfatase N-terminal" evidence="1">
    <location>
        <begin position="4"/>
        <end position="125"/>
    </location>
</feature>
<name>X1KEG6_9ZZZZ</name>